<keyword evidence="2" id="KW-1185">Reference proteome</keyword>
<dbReference type="OrthoDB" id="1957909at2"/>
<protein>
    <submittedName>
        <fullName evidence="1">Stage III sporulation protein SpoAB</fullName>
    </submittedName>
</protein>
<dbReference type="Proteomes" id="UP000191554">
    <property type="component" value="Unassembled WGS sequence"/>
</dbReference>
<dbReference type="RefSeq" id="WP_080065053.1">
    <property type="nucleotide sequence ID" value="NZ_MZGX01000017.1"/>
</dbReference>
<name>A0A1V4SHS9_RUMHU</name>
<dbReference type="NCBIfam" id="TIGR02833">
    <property type="entry name" value="spore_III_AB"/>
    <property type="match status" value="1"/>
</dbReference>
<dbReference type="EMBL" id="MZGX01000017">
    <property type="protein sequence ID" value="OPX43448.1"/>
    <property type="molecule type" value="Genomic_DNA"/>
</dbReference>
<dbReference type="STRING" id="48256.CLHUN_25950"/>
<sequence>MLVKLIGAAVLIGATSVIGFSKAADCSRRPRTLRELQALLQMLENEISYLSNLLTEAFTRIYENSGVEAAILFKAAAQNLEAGGVTADTAWERAVDDNAPRLSLNKEDKSILATFGKMLGNSDLEGQLNNIRLVTSQLRLQEIKSEEMKKKNEKMYRSLGVLSGLAITIILF</sequence>
<evidence type="ECO:0000313" key="2">
    <source>
        <dbReference type="Proteomes" id="UP000191554"/>
    </source>
</evidence>
<comment type="caution">
    <text evidence="1">The sequence shown here is derived from an EMBL/GenBank/DDBJ whole genome shotgun (WGS) entry which is preliminary data.</text>
</comment>
<organism evidence="1 2">
    <name type="scientific">Ruminiclostridium hungatei</name>
    <name type="common">Clostridium hungatei</name>
    <dbReference type="NCBI Taxonomy" id="48256"/>
    <lineage>
        <taxon>Bacteria</taxon>
        <taxon>Bacillati</taxon>
        <taxon>Bacillota</taxon>
        <taxon>Clostridia</taxon>
        <taxon>Eubacteriales</taxon>
        <taxon>Oscillospiraceae</taxon>
        <taxon>Ruminiclostridium</taxon>
    </lineage>
</organism>
<dbReference type="AlphaFoldDB" id="A0A1V4SHS9"/>
<dbReference type="PIRSF" id="PIRSF021435">
    <property type="entry name" value="SpoIIIAB"/>
    <property type="match status" value="1"/>
</dbReference>
<accession>A0A1V4SHS9</accession>
<proteinExistence type="predicted"/>
<dbReference type="Pfam" id="PF09548">
    <property type="entry name" value="Spore_III_AB"/>
    <property type="match status" value="1"/>
</dbReference>
<reference evidence="1 2" key="1">
    <citation type="submission" date="2017-03" db="EMBL/GenBank/DDBJ databases">
        <title>Genome sequence of Clostridium hungatei DSM 14427.</title>
        <authorList>
            <person name="Poehlein A."/>
            <person name="Daniel R."/>
        </authorList>
    </citation>
    <scope>NUCLEOTIDE SEQUENCE [LARGE SCALE GENOMIC DNA]</scope>
    <source>
        <strain evidence="1 2">DSM 14427</strain>
    </source>
</reference>
<dbReference type="InterPro" id="IPR014198">
    <property type="entry name" value="Spore_III_AB"/>
</dbReference>
<evidence type="ECO:0000313" key="1">
    <source>
        <dbReference type="EMBL" id="OPX43448.1"/>
    </source>
</evidence>
<gene>
    <name evidence="1" type="ORF">CLHUN_25950</name>
</gene>